<feature type="domain" description="SWIM-type" evidence="3">
    <location>
        <begin position="54"/>
        <end position="86"/>
    </location>
</feature>
<dbReference type="GO" id="GO:0008270">
    <property type="term" value="F:zinc ion binding"/>
    <property type="evidence" value="ECO:0007669"/>
    <property type="project" value="UniProtKB-KW"/>
</dbReference>
<dbReference type="AlphaFoldDB" id="A0A3P3R515"/>
<organism evidence="4 5">
    <name type="scientific">Halocatena pleomorpha</name>
    <dbReference type="NCBI Taxonomy" id="1785090"/>
    <lineage>
        <taxon>Archaea</taxon>
        <taxon>Methanobacteriati</taxon>
        <taxon>Methanobacteriota</taxon>
        <taxon>Stenosarchaea group</taxon>
        <taxon>Halobacteria</taxon>
        <taxon>Halobacteriales</taxon>
        <taxon>Natronomonadaceae</taxon>
        <taxon>Halocatena</taxon>
    </lineage>
</organism>
<feature type="region of interest" description="Disordered" evidence="2">
    <location>
        <begin position="198"/>
        <end position="221"/>
    </location>
</feature>
<dbReference type="OrthoDB" id="166762at2157"/>
<keyword evidence="1" id="KW-0862">Zinc</keyword>
<evidence type="ECO:0000256" key="1">
    <source>
        <dbReference type="PROSITE-ProRule" id="PRU00325"/>
    </source>
</evidence>
<protein>
    <submittedName>
        <fullName evidence="4">SWIM zinc finger family protein</fullName>
    </submittedName>
</protein>
<gene>
    <name evidence="4" type="ORF">EIK79_15730</name>
</gene>
<comment type="caution">
    <text evidence="4">The sequence shown here is derived from an EMBL/GenBank/DDBJ whole genome shotgun (WGS) entry which is preliminary data.</text>
</comment>
<evidence type="ECO:0000256" key="2">
    <source>
        <dbReference type="SAM" id="MobiDB-lite"/>
    </source>
</evidence>
<keyword evidence="1" id="KW-0863">Zinc-finger</keyword>
<reference evidence="4 5" key="1">
    <citation type="submission" date="2018-11" db="EMBL/GenBank/DDBJ databases">
        <title>Taxonoimc description of Halomarina strain SPP-AMP-1.</title>
        <authorList>
            <person name="Pal Y."/>
            <person name="Srinivasana K."/>
            <person name="Verma A."/>
            <person name="Kumar P."/>
        </authorList>
    </citation>
    <scope>NUCLEOTIDE SEQUENCE [LARGE SCALE GENOMIC DNA]</scope>
    <source>
        <strain evidence="4 5">SPP-AMP-1</strain>
    </source>
</reference>
<evidence type="ECO:0000313" key="4">
    <source>
        <dbReference type="EMBL" id="RRJ28445.1"/>
    </source>
</evidence>
<feature type="compositionally biased region" description="Basic and acidic residues" evidence="2">
    <location>
        <begin position="201"/>
        <end position="213"/>
    </location>
</feature>
<keyword evidence="5" id="KW-1185">Reference proteome</keyword>
<dbReference type="PROSITE" id="PS50966">
    <property type="entry name" value="ZF_SWIM"/>
    <property type="match status" value="1"/>
</dbReference>
<sequence>MTHPEHPPASSAVALAPDTRRLPPRAARAWTEKMRVRALGDGRYVVVGQSDSAYEVDLQSGWCTCPDHQYRGERCKHLRRVALEITGGRLPDPDRRATTCMACGRRAFVRSEEPAVCESCRFTPGTTVRDRETDDLLVVVEQTGDRTDCVLIDEGTVADYPTNVGYPHGDPVVMCVYPFSGPADEPFEQQQQYAFPHSRLKREWRPQRDERDFPVVPASSP</sequence>
<dbReference type="InterPro" id="IPR007527">
    <property type="entry name" value="Znf_SWIM"/>
</dbReference>
<dbReference type="Proteomes" id="UP000282322">
    <property type="component" value="Unassembled WGS sequence"/>
</dbReference>
<keyword evidence="1" id="KW-0479">Metal-binding</keyword>
<evidence type="ECO:0000313" key="5">
    <source>
        <dbReference type="Proteomes" id="UP000282322"/>
    </source>
</evidence>
<dbReference type="Pfam" id="PF04434">
    <property type="entry name" value="SWIM"/>
    <property type="match status" value="1"/>
</dbReference>
<accession>A0A3P3R515</accession>
<proteinExistence type="predicted"/>
<evidence type="ECO:0000259" key="3">
    <source>
        <dbReference type="PROSITE" id="PS50966"/>
    </source>
</evidence>
<dbReference type="EMBL" id="RRCH01000037">
    <property type="protein sequence ID" value="RRJ28445.1"/>
    <property type="molecule type" value="Genomic_DNA"/>
</dbReference>
<name>A0A3P3R515_9EURY</name>